<keyword evidence="2" id="KW-0472">Membrane</keyword>
<evidence type="ECO:0000256" key="2">
    <source>
        <dbReference type="SAM" id="Phobius"/>
    </source>
</evidence>
<evidence type="ECO:0000313" key="3">
    <source>
        <dbReference type="EMBL" id="MBB5800156.1"/>
    </source>
</evidence>
<protein>
    <submittedName>
        <fullName evidence="3">Uncharacterized protein</fullName>
    </submittedName>
</protein>
<keyword evidence="2" id="KW-0812">Transmembrane</keyword>
<dbReference type="EMBL" id="JACHNE010000001">
    <property type="protein sequence ID" value="MBB5800156.1"/>
    <property type="molecule type" value="Genomic_DNA"/>
</dbReference>
<comment type="caution">
    <text evidence="3">The sequence shown here is derived from an EMBL/GenBank/DDBJ whole genome shotgun (WGS) entry which is preliminary data.</text>
</comment>
<dbReference type="Proteomes" id="UP000590647">
    <property type="component" value="Unassembled WGS sequence"/>
</dbReference>
<organism evidence="3 4">
    <name type="scientific">Streptomyces caelestis</name>
    <dbReference type="NCBI Taxonomy" id="36816"/>
    <lineage>
        <taxon>Bacteria</taxon>
        <taxon>Bacillati</taxon>
        <taxon>Actinomycetota</taxon>
        <taxon>Actinomycetes</taxon>
        <taxon>Kitasatosporales</taxon>
        <taxon>Streptomycetaceae</taxon>
        <taxon>Streptomyces</taxon>
    </lineage>
</organism>
<sequence length="69" mass="7159">MWFQAAVRVFAGTGAVVLTMASLVLPVVSNLVIFLVAHLPGLIGGAQPAEPSGGSDKCERQQGLPERTV</sequence>
<reference evidence="3 4" key="1">
    <citation type="submission" date="2020-08" db="EMBL/GenBank/DDBJ databases">
        <title>Sequencing the genomes of 1000 actinobacteria strains.</title>
        <authorList>
            <person name="Klenk H.-P."/>
        </authorList>
    </citation>
    <scope>NUCLEOTIDE SEQUENCE [LARGE SCALE GENOMIC DNA]</scope>
    <source>
        <strain evidence="3 4">DSM 40084</strain>
    </source>
</reference>
<proteinExistence type="predicted"/>
<dbReference type="AlphaFoldDB" id="A0A7W9LXV9"/>
<accession>A0A7W9LXV9</accession>
<keyword evidence="4" id="KW-1185">Reference proteome</keyword>
<keyword evidence="2" id="KW-1133">Transmembrane helix</keyword>
<feature type="transmembrane region" description="Helical" evidence="2">
    <location>
        <begin position="12"/>
        <end position="37"/>
    </location>
</feature>
<evidence type="ECO:0000256" key="1">
    <source>
        <dbReference type="SAM" id="MobiDB-lite"/>
    </source>
</evidence>
<name>A0A7W9LXV9_9ACTN</name>
<evidence type="ECO:0000313" key="4">
    <source>
        <dbReference type="Proteomes" id="UP000590647"/>
    </source>
</evidence>
<gene>
    <name evidence="3" type="ORF">HDA41_008120</name>
</gene>
<feature type="region of interest" description="Disordered" evidence="1">
    <location>
        <begin position="45"/>
        <end position="69"/>
    </location>
</feature>